<evidence type="ECO:0000313" key="1">
    <source>
        <dbReference type="EMBL" id="CAB4161881.1"/>
    </source>
</evidence>
<organism evidence="1">
    <name type="scientific">uncultured Caudovirales phage</name>
    <dbReference type="NCBI Taxonomy" id="2100421"/>
    <lineage>
        <taxon>Viruses</taxon>
        <taxon>Duplodnaviria</taxon>
        <taxon>Heunggongvirae</taxon>
        <taxon>Uroviricota</taxon>
        <taxon>Caudoviricetes</taxon>
        <taxon>Peduoviridae</taxon>
        <taxon>Maltschvirus</taxon>
        <taxon>Maltschvirus maltsch</taxon>
    </lineage>
</organism>
<gene>
    <name evidence="1" type="ORF">UFOVP777_9</name>
</gene>
<proteinExistence type="predicted"/>
<accession>A0A6J5NX83</accession>
<sequence length="224" mass="24887">MAYIHEIAQLFRGYADDPDQTFFSDADVAVALKLGYQEFRNIVFKAAPEVYETTYSANVAGTSLALAGILFGANPTKTRCLRITRVEMVSDLTANAAFQGLMDPASSRENLYSGWAQTRWLIQGTNLIFSASVARAIRINYLPDDTLNWAAGIVSGSNVYVDDLTNFHDLVALLAYQQYAIRDFTDNPALVQQLRKRLADFAGFLSMGRTGDADRWVQSEDDGW</sequence>
<dbReference type="EMBL" id="LR796723">
    <property type="protein sequence ID" value="CAB4161881.1"/>
    <property type="molecule type" value="Genomic_DNA"/>
</dbReference>
<name>A0A6J5NX83_9CAUD</name>
<reference evidence="1" key="1">
    <citation type="submission" date="2020-04" db="EMBL/GenBank/DDBJ databases">
        <authorList>
            <person name="Chiriac C."/>
            <person name="Salcher M."/>
            <person name="Ghai R."/>
            <person name="Kavagutti S V."/>
        </authorList>
    </citation>
    <scope>NUCLEOTIDE SEQUENCE</scope>
</reference>
<protein>
    <submittedName>
        <fullName evidence="1">Uncharacterized protein</fullName>
    </submittedName>
</protein>